<sequence>MPKVDVMTCPKPPHVARNASTRSPYNTIFYQEAGQTRKWVTSHFPRAQPFWGTSRRLSLDQEICEN</sequence>
<evidence type="ECO:0000256" key="1">
    <source>
        <dbReference type="SAM" id="MobiDB-lite"/>
    </source>
</evidence>
<dbReference type="EMBL" id="ML181946">
    <property type="protein sequence ID" value="THU75541.1"/>
    <property type="molecule type" value="Genomic_DNA"/>
</dbReference>
<feature type="region of interest" description="Disordered" evidence="1">
    <location>
        <begin position="1"/>
        <end position="20"/>
    </location>
</feature>
<proteinExistence type="predicted"/>
<dbReference type="AlphaFoldDB" id="A0A4S8KJL1"/>
<evidence type="ECO:0000313" key="3">
    <source>
        <dbReference type="Proteomes" id="UP000297245"/>
    </source>
</evidence>
<organism evidence="2 3">
    <name type="scientific">Dendrothele bispora (strain CBS 962.96)</name>
    <dbReference type="NCBI Taxonomy" id="1314807"/>
    <lineage>
        <taxon>Eukaryota</taxon>
        <taxon>Fungi</taxon>
        <taxon>Dikarya</taxon>
        <taxon>Basidiomycota</taxon>
        <taxon>Agaricomycotina</taxon>
        <taxon>Agaricomycetes</taxon>
        <taxon>Agaricomycetidae</taxon>
        <taxon>Agaricales</taxon>
        <taxon>Agaricales incertae sedis</taxon>
        <taxon>Dendrothele</taxon>
    </lineage>
</organism>
<keyword evidence="3" id="KW-1185">Reference proteome</keyword>
<accession>A0A4S8KJL1</accession>
<protein>
    <submittedName>
        <fullName evidence="2">Uncharacterized protein</fullName>
    </submittedName>
</protein>
<evidence type="ECO:0000313" key="2">
    <source>
        <dbReference type="EMBL" id="THU75541.1"/>
    </source>
</evidence>
<dbReference type="Proteomes" id="UP000297245">
    <property type="component" value="Unassembled WGS sequence"/>
</dbReference>
<reference evidence="2 3" key="1">
    <citation type="journal article" date="2019" name="Nat. Ecol. Evol.">
        <title>Megaphylogeny resolves global patterns of mushroom evolution.</title>
        <authorList>
            <person name="Varga T."/>
            <person name="Krizsan K."/>
            <person name="Foldi C."/>
            <person name="Dima B."/>
            <person name="Sanchez-Garcia M."/>
            <person name="Sanchez-Ramirez S."/>
            <person name="Szollosi G.J."/>
            <person name="Szarkandi J.G."/>
            <person name="Papp V."/>
            <person name="Albert L."/>
            <person name="Andreopoulos W."/>
            <person name="Angelini C."/>
            <person name="Antonin V."/>
            <person name="Barry K.W."/>
            <person name="Bougher N.L."/>
            <person name="Buchanan P."/>
            <person name="Buyck B."/>
            <person name="Bense V."/>
            <person name="Catcheside P."/>
            <person name="Chovatia M."/>
            <person name="Cooper J."/>
            <person name="Damon W."/>
            <person name="Desjardin D."/>
            <person name="Finy P."/>
            <person name="Geml J."/>
            <person name="Haridas S."/>
            <person name="Hughes K."/>
            <person name="Justo A."/>
            <person name="Karasinski D."/>
            <person name="Kautmanova I."/>
            <person name="Kiss B."/>
            <person name="Kocsube S."/>
            <person name="Kotiranta H."/>
            <person name="LaButti K.M."/>
            <person name="Lechner B.E."/>
            <person name="Liimatainen K."/>
            <person name="Lipzen A."/>
            <person name="Lukacs Z."/>
            <person name="Mihaltcheva S."/>
            <person name="Morgado L.N."/>
            <person name="Niskanen T."/>
            <person name="Noordeloos M.E."/>
            <person name="Ohm R.A."/>
            <person name="Ortiz-Santana B."/>
            <person name="Ovrebo C."/>
            <person name="Racz N."/>
            <person name="Riley R."/>
            <person name="Savchenko A."/>
            <person name="Shiryaev A."/>
            <person name="Soop K."/>
            <person name="Spirin V."/>
            <person name="Szebenyi C."/>
            <person name="Tomsovsky M."/>
            <person name="Tulloss R.E."/>
            <person name="Uehling J."/>
            <person name="Grigoriev I.V."/>
            <person name="Vagvolgyi C."/>
            <person name="Papp T."/>
            <person name="Martin F.M."/>
            <person name="Miettinen O."/>
            <person name="Hibbett D.S."/>
            <person name="Nagy L.G."/>
        </authorList>
    </citation>
    <scope>NUCLEOTIDE SEQUENCE [LARGE SCALE GENOMIC DNA]</scope>
    <source>
        <strain evidence="2 3">CBS 962.96</strain>
    </source>
</reference>
<name>A0A4S8KJL1_DENBC</name>
<gene>
    <name evidence="2" type="ORF">K435DRAFT_880628</name>
</gene>